<protein>
    <submittedName>
        <fullName evidence="3">Uncharacterized protein</fullName>
    </submittedName>
</protein>
<dbReference type="EMBL" id="LR797379">
    <property type="protein sequence ID" value="CAB4211776.1"/>
    <property type="molecule type" value="Genomic_DNA"/>
</dbReference>
<organism evidence="3">
    <name type="scientific">uncultured Caudovirales phage</name>
    <dbReference type="NCBI Taxonomy" id="2100421"/>
    <lineage>
        <taxon>Viruses</taxon>
        <taxon>Duplodnaviria</taxon>
        <taxon>Heunggongvirae</taxon>
        <taxon>Uroviricota</taxon>
        <taxon>Caudoviricetes</taxon>
        <taxon>Peduoviridae</taxon>
        <taxon>Maltschvirus</taxon>
        <taxon>Maltschvirus maltsch</taxon>
    </lineage>
</organism>
<dbReference type="EMBL" id="LR797017">
    <property type="protein sequence ID" value="CAB4180988.1"/>
    <property type="molecule type" value="Genomic_DNA"/>
</dbReference>
<accession>A0A6J5RHC6</accession>
<evidence type="ECO:0000313" key="1">
    <source>
        <dbReference type="EMBL" id="CAB4169712.1"/>
    </source>
</evidence>
<proteinExistence type="predicted"/>
<name>A0A6J5RHC6_9CAUD</name>
<dbReference type="InterPro" id="IPR008983">
    <property type="entry name" value="Tumour_necrosis_fac-like_dom"/>
</dbReference>
<sequence>MRLGRTRLPIPALDYERDWGSQLIRAIDQNFDSAFAGIEGSSAVAGYYGSFYDTTTQSAAVANTPYAMALNTTSESNQIAVTSSSRITFKNRGTYNIQFSAQLDQTSGATHHVYIWIRKNGVDIPNSASVVAIQGTAAESVAAWNFVVTVLGGDYIQIMWAAESVAVALTASAATAFCPAIPSVIVTAVSV</sequence>
<evidence type="ECO:0000313" key="2">
    <source>
        <dbReference type="EMBL" id="CAB4180988.1"/>
    </source>
</evidence>
<reference evidence="3" key="1">
    <citation type="submission" date="2020-05" db="EMBL/GenBank/DDBJ databases">
        <authorList>
            <person name="Chiriac C."/>
            <person name="Salcher M."/>
            <person name="Ghai R."/>
            <person name="Kavagutti S V."/>
        </authorList>
    </citation>
    <scope>NUCLEOTIDE SEQUENCE</scope>
</reference>
<dbReference type="EMBL" id="LR797245">
    <property type="protein sequence ID" value="CAB4196359.1"/>
    <property type="molecule type" value="Genomic_DNA"/>
</dbReference>
<dbReference type="Gene3D" id="2.60.120.40">
    <property type="match status" value="1"/>
</dbReference>
<evidence type="ECO:0000313" key="3">
    <source>
        <dbReference type="EMBL" id="CAB4196359.1"/>
    </source>
</evidence>
<dbReference type="EMBL" id="LR796842">
    <property type="protein sequence ID" value="CAB4169712.1"/>
    <property type="molecule type" value="Genomic_DNA"/>
</dbReference>
<evidence type="ECO:0000313" key="4">
    <source>
        <dbReference type="EMBL" id="CAB4211776.1"/>
    </source>
</evidence>
<gene>
    <name evidence="2" type="ORF">UFOVP1070_8</name>
    <name evidence="3" type="ORF">UFOVP1302_76</name>
    <name evidence="4" type="ORF">UFOVP1416_36</name>
    <name evidence="1" type="ORF">UFOVP895_79</name>
</gene>